<protein>
    <submittedName>
        <fullName evidence="8">Plasma membrane proteolipid 3</fullName>
    </submittedName>
</protein>
<sequence>MTTTGNGPCQECPCNAYREDGIVDDNDRCWYCWCGHLLQVHALIPKTMVEVQQLIELIFCILLPPVAILLHGGLDILHLILNIVLCILGYVPGVIHALWYCFFS</sequence>
<keyword evidence="3 6" id="KW-0812">Transmembrane</keyword>
<reference evidence="8" key="1">
    <citation type="submission" date="2022-11" db="UniProtKB">
        <authorList>
            <consortium name="WormBaseParasite"/>
        </authorList>
    </citation>
    <scope>IDENTIFICATION</scope>
</reference>
<dbReference type="WBParaSite" id="Gr19_v10_g2633.t1">
    <property type="protein sequence ID" value="Gr19_v10_g2633.t1"/>
    <property type="gene ID" value="Gr19_v10_g2633"/>
</dbReference>
<keyword evidence="4 6" id="KW-1133">Transmembrane helix</keyword>
<dbReference type="Proteomes" id="UP000887572">
    <property type="component" value="Unplaced"/>
</dbReference>
<comment type="subcellular location">
    <subcellularLocation>
        <location evidence="1">Membrane</location>
    </subcellularLocation>
</comment>
<evidence type="ECO:0000256" key="1">
    <source>
        <dbReference type="ARBA" id="ARBA00004370"/>
    </source>
</evidence>
<accession>A0A914HLM0</accession>
<evidence type="ECO:0000256" key="2">
    <source>
        <dbReference type="ARBA" id="ARBA00009530"/>
    </source>
</evidence>
<evidence type="ECO:0000256" key="6">
    <source>
        <dbReference type="SAM" id="Phobius"/>
    </source>
</evidence>
<name>A0A914HLM0_GLORO</name>
<comment type="similarity">
    <text evidence="2">Belongs to the UPF0057 (PMP3) family.</text>
</comment>
<organism evidence="7 8">
    <name type="scientific">Globodera rostochiensis</name>
    <name type="common">Golden nematode worm</name>
    <name type="synonym">Heterodera rostochiensis</name>
    <dbReference type="NCBI Taxonomy" id="31243"/>
    <lineage>
        <taxon>Eukaryota</taxon>
        <taxon>Metazoa</taxon>
        <taxon>Ecdysozoa</taxon>
        <taxon>Nematoda</taxon>
        <taxon>Chromadorea</taxon>
        <taxon>Rhabditida</taxon>
        <taxon>Tylenchina</taxon>
        <taxon>Tylenchomorpha</taxon>
        <taxon>Tylenchoidea</taxon>
        <taxon>Heteroderidae</taxon>
        <taxon>Heteroderinae</taxon>
        <taxon>Globodera</taxon>
    </lineage>
</organism>
<evidence type="ECO:0000256" key="3">
    <source>
        <dbReference type="ARBA" id="ARBA00022692"/>
    </source>
</evidence>
<feature type="transmembrane region" description="Helical" evidence="6">
    <location>
        <begin position="54"/>
        <end position="74"/>
    </location>
</feature>
<evidence type="ECO:0000256" key="4">
    <source>
        <dbReference type="ARBA" id="ARBA00022989"/>
    </source>
</evidence>
<dbReference type="PROSITE" id="PS01309">
    <property type="entry name" value="UPF0057"/>
    <property type="match status" value="1"/>
</dbReference>
<evidence type="ECO:0000313" key="8">
    <source>
        <dbReference type="WBParaSite" id="Gr19_v10_g2633.t1"/>
    </source>
</evidence>
<feature type="transmembrane region" description="Helical" evidence="6">
    <location>
        <begin position="80"/>
        <end position="103"/>
    </location>
</feature>
<dbReference type="PANTHER" id="PTHR21659:SF16">
    <property type="entry name" value="UPF0057 MEMBRANE PROTEIN C04G6.5-RELATED"/>
    <property type="match status" value="1"/>
</dbReference>
<dbReference type="GO" id="GO:0016020">
    <property type="term" value="C:membrane"/>
    <property type="evidence" value="ECO:0007669"/>
    <property type="project" value="UniProtKB-SubCell"/>
</dbReference>
<proteinExistence type="inferred from homology"/>
<evidence type="ECO:0000256" key="5">
    <source>
        <dbReference type="ARBA" id="ARBA00023136"/>
    </source>
</evidence>
<keyword evidence="5 6" id="KW-0472">Membrane</keyword>
<dbReference type="PANTHER" id="PTHR21659">
    <property type="entry name" value="HYDROPHOBIC PROTEIN RCI2 LOW TEMPERATURE AND SALT RESPONSIVE PROTEIN LTI6 -RELATED"/>
    <property type="match status" value="1"/>
</dbReference>
<evidence type="ECO:0000313" key="7">
    <source>
        <dbReference type="Proteomes" id="UP000887572"/>
    </source>
</evidence>
<dbReference type="AlphaFoldDB" id="A0A914HLM0"/>
<dbReference type="Pfam" id="PF01679">
    <property type="entry name" value="Pmp3"/>
    <property type="match status" value="1"/>
</dbReference>
<dbReference type="InterPro" id="IPR000612">
    <property type="entry name" value="PMP3"/>
</dbReference>
<keyword evidence="7" id="KW-1185">Reference proteome</keyword>